<name>A0A0H3GUB7_KLEPH</name>
<protein>
    <recommendedName>
        <fullName evidence="3">dTDP-4-dehydrorhamnose reductase</fullName>
    </recommendedName>
</protein>
<dbReference type="KEGG" id="kpm:KPHS_16310"/>
<dbReference type="AlphaFoldDB" id="A0A0H3GUB7"/>
<proteinExistence type="predicted"/>
<evidence type="ECO:0008006" key="3">
    <source>
        <dbReference type="Google" id="ProtNLM"/>
    </source>
</evidence>
<dbReference type="RefSeq" id="YP_005225931.1">
    <property type="nucleotide sequence ID" value="NC_016845.1"/>
</dbReference>
<reference evidence="1 2" key="1">
    <citation type="journal article" date="2012" name="J. Bacteriol.">
        <title>Complete genome sequence of Klebsiella pneumoniae subsp. pneumoniae HS11286, a multidrug-resistant strain isolated from human sputum.</title>
        <authorList>
            <person name="Liu P."/>
            <person name="Li P."/>
            <person name="Jiang X."/>
            <person name="Bi D."/>
            <person name="Xie Y."/>
            <person name="Tai C."/>
            <person name="Deng Z."/>
            <person name="Rajakumar K."/>
            <person name="Ou H.Y."/>
        </authorList>
    </citation>
    <scope>NUCLEOTIDE SEQUENCE [LARGE SCALE GENOMIC DNA]</scope>
    <source>
        <strain evidence="1 2">HS11286</strain>
    </source>
</reference>
<gene>
    <name evidence="1" type="ordered locus">KPHS_16310</name>
</gene>
<organism evidence="1 2">
    <name type="scientific">Klebsiella pneumoniae subsp. pneumoniae (strain HS11286)</name>
    <dbReference type="NCBI Taxonomy" id="1125630"/>
    <lineage>
        <taxon>Bacteria</taxon>
        <taxon>Pseudomonadati</taxon>
        <taxon>Pseudomonadota</taxon>
        <taxon>Gammaproteobacteria</taxon>
        <taxon>Enterobacterales</taxon>
        <taxon>Enterobacteriaceae</taxon>
        <taxon>Klebsiella/Raoultella group</taxon>
        <taxon>Klebsiella</taxon>
        <taxon>Klebsiella pneumoniae complex</taxon>
    </lineage>
</organism>
<dbReference type="Proteomes" id="UP000007841">
    <property type="component" value="Chromosome"/>
</dbReference>
<accession>A0A0H3GUB7</accession>
<dbReference type="HOGENOM" id="CLU_2752474_0_0_6"/>
<dbReference type="EMBL" id="CP003200">
    <property type="protein sequence ID" value="AEW60329.1"/>
    <property type="molecule type" value="Genomic_DNA"/>
</dbReference>
<dbReference type="RefSeq" id="WP_002895652.1">
    <property type="nucleotide sequence ID" value="NC_016845.1"/>
</dbReference>
<evidence type="ECO:0000313" key="1">
    <source>
        <dbReference type="EMBL" id="AEW60329.1"/>
    </source>
</evidence>
<sequence>MDNCPQPKTTAARRLSPFAVNRVAKNFYRTIFDNYPLKAARFLLLFAPPFSVGHRKSAAPALTRPDGIGV</sequence>
<dbReference type="PATRIC" id="fig|1125630.4.peg.1588"/>
<evidence type="ECO:0000313" key="2">
    <source>
        <dbReference type="Proteomes" id="UP000007841"/>
    </source>
</evidence>
<keyword evidence="2" id="KW-1185">Reference proteome</keyword>
<dbReference type="GeneID" id="11846646"/>